<dbReference type="PANTHER" id="PTHR31005:SF8">
    <property type="entry name" value="DUF4139 DOMAIN-CONTAINING PROTEIN"/>
    <property type="match status" value="1"/>
</dbReference>
<keyword evidence="4" id="KW-1185">Reference proteome</keyword>
<sequence length="580" mass="66024">MILNKEKFRFNMEERHLHHLSASDVPISAVTVFNDRAEVTRRDIAVQLQSGMNEVILENVSKQIIPASIRVEGHGVALIHEVQLATTKMSSNETRPPRIKALDDELKKLEDEFYILQDKERVLWQKVETLDKITEQIGRAALKSSHDKPFSFSDDAINGVSKFFAFYEKNSLETRTRHRDASKQTKDVEEKLNKVKGEIDAFERGDKSCRNISVILEHKGAESERTVLLTISYQVTCASWFPTYDIRVQSDKENEHNMKLSYFGTIRQNTGEDWNNVNVVLSTAIPALGGHIPKLGTLQAEFKKVVPPSIKAAPYAAKRPMMALCATSESFMYDEMEVEPMVAEAKRDTLSTTFNIERPNTIPSDNSEHRITIAVLSFELFLLHETVPVKNPTAFLTAIVRNNSSYPLLRGRASIYFNNSFVCQSIIKAVSPNERFICSLGRDAEVKVTYKPLSQFTEQSGLIAKSLCRVHDQRIVIKNNKASDILLTVKEQIPKSTNEKMKIKLFSPEIIENVKISEKKPHDVLELPKIGAVLNEDHNLEWTLNLKSGEEKELVVKWCIEYPSTETIEFHEEFSRRTVC</sequence>
<evidence type="ECO:0008006" key="5">
    <source>
        <dbReference type="Google" id="ProtNLM"/>
    </source>
</evidence>
<evidence type="ECO:0000259" key="1">
    <source>
        <dbReference type="Pfam" id="PF13598"/>
    </source>
</evidence>
<dbReference type="Proteomes" id="UP001608902">
    <property type="component" value="Unassembled WGS sequence"/>
</dbReference>
<dbReference type="EMBL" id="JBGFUD010006460">
    <property type="protein sequence ID" value="MFH4981009.1"/>
    <property type="molecule type" value="Genomic_DNA"/>
</dbReference>
<organism evidence="3 4">
    <name type="scientific">Gnathostoma spinigerum</name>
    <dbReference type="NCBI Taxonomy" id="75299"/>
    <lineage>
        <taxon>Eukaryota</taxon>
        <taxon>Metazoa</taxon>
        <taxon>Ecdysozoa</taxon>
        <taxon>Nematoda</taxon>
        <taxon>Chromadorea</taxon>
        <taxon>Rhabditida</taxon>
        <taxon>Spirurina</taxon>
        <taxon>Gnathostomatomorpha</taxon>
        <taxon>Gnathostomatoidea</taxon>
        <taxon>Gnathostomatidae</taxon>
        <taxon>Gnathostoma</taxon>
    </lineage>
</organism>
<dbReference type="NCBIfam" id="TIGR02231">
    <property type="entry name" value="mucoidy inhibitor MuiA family protein"/>
    <property type="match status" value="1"/>
</dbReference>
<dbReference type="PANTHER" id="PTHR31005">
    <property type="entry name" value="DUF4139 DOMAIN-CONTAINING PROTEIN"/>
    <property type="match status" value="1"/>
</dbReference>
<evidence type="ECO:0000259" key="2">
    <source>
        <dbReference type="Pfam" id="PF13600"/>
    </source>
</evidence>
<reference evidence="3 4" key="1">
    <citation type="submission" date="2024-08" db="EMBL/GenBank/DDBJ databases">
        <title>Gnathostoma spinigerum genome.</title>
        <authorList>
            <person name="Gonzalez-Bertolin B."/>
            <person name="Monzon S."/>
            <person name="Zaballos A."/>
            <person name="Jimenez P."/>
            <person name="Dekumyoy P."/>
            <person name="Varona S."/>
            <person name="Cuesta I."/>
            <person name="Sumanam S."/>
            <person name="Adisakwattana P."/>
            <person name="Gasser R.B."/>
            <person name="Hernandez-Gonzalez A."/>
            <person name="Young N.D."/>
            <person name="Perteguer M.J."/>
        </authorList>
    </citation>
    <scope>NUCLEOTIDE SEQUENCE [LARGE SCALE GENOMIC DNA]</scope>
    <source>
        <strain evidence="3">AL3</strain>
        <tissue evidence="3">Liver</tissue>
    </source>
</reference>
<evidence type="ECO:0000313" key="3">
    <source>
        <dbReference type="EMBL" id="MFH4981009.1"/>
    </source>
</evidence>
<comment type="caution">
    <text evidence="3">The sequence shown here is derived from an EMBL/GenBank/DDBJ whole genome shotgun (WGS) entry which is preliminary data.</text>
</comment>
<gene>
    <name evidence="3" type="ORF">AB6A40_007718</name>
</gene>
<accession>A0ABD6ES65</accession>
<protein>
    <recommendedName>
        <fullName evidence="5">DUF4139 domain-containing protein</fullName>
    </recommendedName>
</protein>
<name>A0ABD6ES65_9BILA</name>
<dbReference type="InterPro" id="IPR011935">
    <property type="entry name" value="CHP02231"/>
</dbReference>
<dbReference type="InterPro" id="IPR025554">
    <property type="entry name" value="DUF4140"/>
</dbReference>
<dbReference type="Pfam" id="PF13600">
    <property type="entry name" value="DUF4140"/>
    <property type="match status" value="1"/>
</dbReference>
<dbReference type="AlphaFoldDB" id="A0ABD6ES65"/>
<proteinExistence type="predicted"/>
<dbReference type="InterPro" id="IPR037291">
    <property type="entry name" value="DUF4139"/>
</dbReference>
<dbReference type="Pfam" id="PF13598">
    <property type="entry name" value="DUF4139"/>
    <property type="match status" value="1"/>
</dbReference>
<feature type="domain" description="DUF4140" evidence="2">
    <location>
        <begin position="30"/>
        <end position="129"/>
    </location>
</feature>
<evidence type="ECO:0000313" key="4">
    <source>
        <dbReference type="Proteomes" id="UP001608902"/>
    </source>
</evidence>
<feature type="domain" description="DUF4139" evidence="1">
    <location>
        <begin position="229"/>
        <end position="563"/>
    </location>
</feature>